<accession>A0A8T0GE05</accession>
<comment type="caution">
    <text evidence="2">The sequence shown here is derived from an EMBL/GenBank/DDBJ whole genome shotgun (WGS) entry which is preliminary data.</text>
</comment>
<reference evidence="2 3" key="1">
    <citation type="submission" date="2020-06" db="EMBL/GenBank/DDBJ databases">
        <title>WGS assembly of Ceratodon purpureus strain R40.</title>
        <authorList>
            <person name="Carey S.B."/>
            <person name="Jenkins J."/>
            <person name="Shu S."/>
            <person name="Lovell J.T."/>
            <person name="Sreedasyam A."/>
            <person name="Maumus F."/>
            <person name="Tiley G.P."/>
            <person name="Fernandez-Pozo N."/>
            <person name="Barry K."/>
            <person name="Chen C."/>
            <person name="Wang M."/>
            <person name="Lipzen A."/>
            <person name="Daum C."/>
            <person name="Saski C.A."/>
            <person name="Payton A.C."/>
            <person name="Mcbreen J.C."/>
            <person name="Conrad R.E."/>
            <person name="Kollar L.M."/>
            <person name="Olsson S."/>
            <person name="Huttunen S."/>
            <person name="Landis J.B."/>
            <person name="Wickett N.J."/>
            <person name="Johnson M.G."/>
            <person name="Rensing S.A."/>
            <person name="Grimwood J."/>
            <person name="Schmutz J."/>
            <person name="Mcdaniel S.F."/>
        </authorList>
    </citation>
    <scope>NUCLEOTIDE SEQUENCE [LARGE SCALE GENOMIC DNA]</scope>
    <source>
        <strain evidence="2 3">R40</strain>
    </source>
</reference>
<evidence type="ECO:0000313" key="2">
    <source>
        <dbReference type="EMBL" id="KAG0557481.1"/>
    </source>
</evidence>
<evidence type="ECO:0000256" key="1">
    <source>
        <dbReference type="SAM" id="MobiDB-lite"/>
    </source>
</evidence>
<organism evidence="2 3">
    <name type="scientific">Ceratodon purpureus</name>
    <name type="common">Fire moss</name>
    <name type="synonym">Dicranum purpureum</name>
    <dbReference type="NCBI Taxonomy" id="3225"/>
    <lineage>
        <taxon>Eukaryota</taxon>
        <taxon>Viridiplantae</taxon>
        <taxon>Streptophyta</taxon>
        <taxon>Embryophyta</taxon>
        <taxon>Bryophyta</taxon>
        <taxon>Bryophytina</taxon>
        <taxon>Bryopsida</taxon>
        <taxon>Dicranidae</taxon>
        <taxon>Pseudoditrichales</taxon>
        <taxon>Ditrichaceae</taxon>
        <taxon>Ceratodon</taxon>
    </lineage>
</organism>
<dbReference type="EMBL" id="CM026432">
    <property type="protein sequence ID" value="KAG0557481.1"/>
    <property type="molecule type" value="Genomic_DNA"/>
</dbReference>
<feature type="compositionally biased region" description="Polar residues" evidence="1">
    <location>
        <begin position="191"/>
        <end position="201"/>
    </location>
</feature>
<protein>
    <submittedName>
        <fullName evidence="2">Uncharacterized protein</fullName>
    </submittedName>
</protein>
<name>A0A8T0GE05_CERPU</name>
<sequence>MVAASVLAVRRWHGPAFIHELERWLRIEQHQGDCMVAEVKKCLDEKHLLLLPLPKGVHWPVAPLSRNFRFLFRRQVAHLLGWKERRVEGDSSSFSSAVNLGLRQVWWPDEDATELHGTPGQPGLSRKNFGEGFGEAATPQQGPISVRQTVRVGFGAGGGERREVRQRLDLGAHTTAILEQTVDFAEPPSSRPSKTTRTNAMRSRGRKRLRPVETGKFTASD</sequence>
<dbReference type="Proteomes" id="UP000822688">
    <property type="component" value="Chromosome 11"/>
</dbReference>
<evidence type="ECO:0000313" key="3">
    <source>
        <dbReference type="Proteomes" id="UP000822688"/>
    </source>
</evidence>
<dbReference type="AlphaFoldDB" id="A0A8T0GE05"/>
<gene>
    <name evidence="2" type="ORF">KC19_11G134100</name>
</gene>
<keyword evidence="3" id="KW-1185">Reference proteome</keyword>
<proteinExistence type="predicted"/>
<feature type="region of interest" description="Disordered" evidence="1">
    <location>
        <begin position="184"/>
        <end position="221"/>
    </location>
</feature>